<dbReference type="GO" id="GO:0003677">
    <property type="term" value="F:DNA binding"/>
    <property type="evidence" value="ECO:0007669"/>
    <property type="project" value="InterPro"/>
</dbReference>
<dbReference type="Proteomes" id="UP000230159">
    <property type="component" value="Unassembled WGS sequence"/>
</dbReference>
<evidence type="ECO:0000313" key="2">
    <source>
        <dbReference type="Proteomes" id="UP000230159"/>
    </source>
</evidence>
<dbReference type="Gene3D" id="1.10.260.40">
    <property type="entry name" value="lambda repressor-like DNA-binding domains"/>
    <property type="match status" value="1"/>
</dbReference>
<gene>
    <name evidence="1" type="ORF">COW86_00790</name>
</gene>
<protein>
    <submittedName>
        <fullName evidence="1">Uncharacterized protein</fullName>
    </submittedName>
</protein>
<dbReference type="AlphaFoldDB" id="A0A2H0D1C8"/>
<dbReference type="EMBL" id="PCTN01000032">
    <property type="protein sequence ID" value="PIP75963.1"/>
    <property type="molecule type" value="Genomic_DNA"/>
</dbReference>
<accession>A0A2H0D1C8</accession>
<evidence type="ECO:0000313" key="1">
    <source>
        <dbReference type="EMBL" id="PIP75963.1"/>
    </source>
</evidence>
<proteinExistence type="predicted"/>
<reference evidence="1 2" key="1">
    <citation type="submission" date="2017-09" db="EMBL/GenBank/DDBJ databases">
        <title>Depth-based differentiation of microbial function through sediment-hosted aquifers and enrichment of novel symbionts in the deep terrestrial subsurface.</title>
        <authorList>
            <person name="Probst A.J."/>
            <person name="Ladd B."/>
            <person name="Jarett J.K."/>
            <person name="Geller-Mcgrath D.E."/>
            <person name="Sieber C.M."/>
            <person name="Emerson J.B."/>
            <person name="Anantharaman K."/>
            <person name="Thomas B.C."/>
            <person name="Malmstrom R."/>
            <person name="Stieglmeier M."/>
            <person name="Klingl A."/>
            <person name="Woyke T."/>
            <person name="Ryan C.M."/>
            <person name="Banfield J.F."/>
        </authorList>
    </citation>
    <scope>NUCLEOTIDE SEQUENCE [LARGE SCALE GENOMIC DNA]</scope>
    <source>
        <strain evidence="1">CG22_combo_CG10-13_8_21_14_all_39_9</strain>
    </source>
</reference>
<dbReference type="InterPro" id="IPR010982">
    <property type="entry name" value="Lambda_DNA-bd_dom_sf"/>
</dbReference>
<name>A0A2H0D1C8_9BACT</name>
<feature type="non-terminal residue" evidence="1">
    <location>
        <position position="121"/>
    </location>
</feature>
<comment type="caution">
    <text evidence="1">The sequence shown here is derived from an EMBL/GenBank/DDBJ whole genome shotgun (WGS) entry which is preliminary data.</text>
</comment>
<sequence length="121" mass="13883">MDRKELKNKAIQLRVKGKTYSEISRALDVSIPKSTLSDWCNGVKLPASYQEKIRQITLKSQAKSRAIAMIVKKEKRKEFLKSLTDNNLHLLDKLKDKDLLKIILAIIYSCEGSKWKNHSGL</sequence>
<organism evidence="1 2">
    <name type="scientific">Candidatus Kuenenbacteria bacterium CG22_combo_CG10-13_8_21_14_all_39_9</name>
    <dbReference type="NCBI Taxonomy" id="1974621"/>
    <lineage>
        <taxon>Bacteria</taxon>
        <taxon>Candidatus Kueneniibacteriota</taxon>
    </lineage>
</organism>